<dbReference type="Proteomes" id="UP000334990">
    <property type="component" value="Unassembled WGS sequence"/>
</dbReference>
<reference evidence="1 2" key="1">
    <citation type="submission" date="2019-10" db="EMBL/GenBank/DDBJ databases">
        <title>Whole genome shotgun sequence of Acrocarpospora corrugata NBRC 13972.</title>
        <authorList>
            <person name="Ichikawa N."/>
            <person name="Kimura A."/>
            <person name="Kitahashi Y."/>
            <person name="Komaki H."/>
            <person name="Oguchi A."/>
        </authorList>
    </citation>
    <scope>NUCLEOTIDE SEQUENCE [LARGE SCALE GENOMIC DNA]</scope>
    <source>
        <strain evidence="1 2">NBRC 13972</strain>
    </source>
</reference>
<gene>
    <name evidence="1" type="ORF">Acor_60290</name>
</gene>
<proteinExistence type="predicted"/>
<dbReference type="RefSeq" id="WP_155340091.1">
    <property type="nucleotide sequence ID" value="NZ_BAAABN010000030.1"/>
</dbReference>
<accession>A0A5M3W9V3</accession>
<keyword evidence="2" id="KW-1185">Reference proteome</keyword>
<sequence length="67" mass="6702">MFVLVTGVIAGCAAETPKAPAAPMIVQPGAPGNPGQTLAATALPTVADALYMASDVLFMQGMIPHHA</sequence>
<comment type="caution">
    <text evidence="1">The sequence shown here is derived from an EMBL/GenBank/DDBJ whole genome shotgun (WGS) entry which is preliminary data.</text>
</comment>
<dbReference type="EMBL" id="BLAD01000075">
    <property type="protein sequence ID" value="GES03963.1"/>
    <property type="molecule type" value="Genomic_DNA"/>
</dbReference>
<dbReference type="AlphaFoldDB" id="A0A5M3W9V3"/>
<name>A0A5M3W9V3_9ACTN</name>
<organism evidence="1 2">
    <name type="scientific">Acrocarpospora corrugata</name>
    <dbReference type="NCBI Taxonomy" id="35763"/>
    <lineage>
        <taxon>Bacteria</taxon>
        <taxon>Bacillati</taxon>
        <taxon>Actinomycetota</taxon>
        <taxon>Actinomycetes</taxon>
        <taxon>Streptosporangiales</taxon>
        <taxon>Streptosporangiaceae</taxon>
        <taxon>Acrocarpospora</taxon>
    </lineage>
</organism>
<evidence type="ECO:0000313" key="1">
    <source>
        <dbReference type="EMBL" id="GES03963.1"/>
    </source>
</evidence>
<evidence type="ECO:0008006" key="3">
    <source>
        <dbReference type="Google" id="ProtNLM"/>
    </source>
</evidence>
<evidence type="ECO:0000313" key="2">
    <source>
        <dbReference type="Proteomes" id="UP000334990"/>
    </source>
</evidence>
<protein>
    <recommendedName>
        <fullName evidence="3">DUF305 domain-containing protein</fullName>
    </recommendedName>
</protein>